<keyword evidence="3" id="KW-1185">Reference proteome</keyword>
<sequence>MASMGLLTFSACSFVSTRVPLTLRATPQFLESFLRSRGQALTSHNHLEAPLHHSYCLEAEPTRPHRAKRKSPRSITPTSSERPMPFHQSTESSTYLGTVVVRGAARSSPLCKHVGPPLFRIGTSARISDGITRQTESHFVCEPPRGRLCNTVPLTDFFHREFA</sequence>
<feature type="compositionally biased region" description="Polar residues" evidence="1">
    <location>
        <begin position="73"/>
        <end position="91"/>
    </location>
</feature>
<evidence type="ECO:0000313" key="3">
    <source>
        <dbReference type="Proteomes" id="UP001215280"/>
    </source>
</evidence>
<evidence type="ECO:0000256" key="1">
    <source>
        <dbReference type="SAM" id="MobiDB-lite"/>
    </source>
</evidence>
<gene>
    <name evidence="2" type="ORF">DFH07DRAFT_817664</name>
</gene>
<protein>
    <submittedName>
        <fullName evidence="2">Uncharacterized protein</fullName>
    </submittedName>
</protein>
<reference evidence="2" key="1">
    <citation type="submission" date="2023-03" db="EMBL/GenBank/DDBJ databases">
        <title>Massive genome expansion in bonnet fungi (Mycena s.s.) driven by repeated elements and novel gene families across ecological guilds.</title>
        <authorList>
            <consortium name="Lawrence Berkeley National Laboratory"/>
            <person name="Harder C.B."/>
            <person name="Miyauchi S."/>
            <person name="Viragh M."/>
            <person name="Kuo A."/>
            <person name="Thoen E."/>
            <person name="Andreopoulos B."/>
            <person name="Lu D."/>
            <person name="Skrede I."/>
            <person name="Drula E."/>
            <person name="Henrissat B."/>
            <person name="Morin E."/>
            <person name="Kohler A."/>
            <person name="Barry K."/>
            <person name="LaButti K."/>
            <person name="Morin E."/>
            <person name="Salamov A."/>
            <person name="Lipzen A."/>
            <person name="Mereny Z."/>
            <person name="Hegedus B."/>
            <person name="Baldrian P."/>
            <person name="Stursova M."/>
            <person name="Weitz H."/>
            <person name="Taylor A."/>
            <person name="Grigoriev I.V."/>
            <person name="Nagy L.G."/>
            <person name="Martin F."/>
            <person name="Kauserud H."/>
        </authorList>
    </citation>
    <scope>NUCLEOTIDE SEQUENCE</scope>
    <source>
        <strain evidence="2">CBHHK188m</strain>
    </source>
</reference>
<name>A0AAD7J8F5_9AGAR</name>
<dbReference type="EMBL" id="JARJLG010000052">
    <property type="protein sequence ID" value="KAJ7759457.1"/>
    <property type="molecule type" value="Genomic_DNA"/>
</dbReference>
<dbReference type="AlphaFoldDB" id="A0AAD7J8F5"/>
<dbReference type="Proteomes" id="UP001215280">
    <property type="component" value="Unassembled WGS sequence"/>
</dbReference>
<accession>A0AAD7J8F5</accession>
<evidence type="ECO:0000313" key="2">
    <source>
        <dbReference type="EMBL" id="KAJ7759457.1"/>
    </source>
</evidence>
<feature type="region of interest" description="Disordered" evidence="1">
    <location>
        <begin position="60"/>
        <end position="91"/>
    </location>
</feature>
<organism evidence="2 3">
    <name type="scientific">Mycena maculata</name>
    <dbReference type="NCBI Taxonomy" id="230809"/>
    <lineage>
        <taxon>Eukaryota</taxon>
        <taxon>Fungi</taxon>
        <taxon>Dikarya</taxon>
        <taxon>Basidiomycota</taxon>
        <taxon>Agaricomycotina</taxon>
        <taxon>Agaricomycetes</taxon>
        <taxon>Agaricomycetidae</taxon>
        <taxon>Agaricales</taxon>
        <taxon>Marasmiineae</taxon>
        <taxon>Mycenaceae</taxon>
        <taxon>Mycena</taxon>
    </lineage>
</organism>
<comment type="caution">
    <text evidence="2">The sequence shown here is derived from an EMBL/GenBank/DDBJ whole genome shotgun (WGS) entry which is preliminary data.</text>
</comment>
<proteinExistence type="predicted"/>